<organism evidence="1 2">
    <name type="scientific">Coniosporium tulheliwenetii</name>
    <dbReference type="NCBI Taxonomy" id="3383036"/>
    <lineage>
        <taxon>Eukaryota</taxon>
        <taxon>Fungi</taxon>
        <taxon>Dikarya</taxon>
        <taxon>Ascomycota</taxon>
        <taxon>Pezizomycotina</taxon>
        <taxon>Dothideomycetes</taxon>
        <taxon>Dothideomycetes incertae sedis</taxon>
        <taxon>Coniosporium</taxon>
    </lineage>
</organism>
<gene>
    <name evidence="1" type="ORF">H2199_000947</name>
</gene>
<dbReference type="Proteomes" id="UP001172680">
    <property type="component" value="Unassembled WGS sequence"/>
</dbReference>
<keyword evidence="2" id="KW-1185">Reference proteome</keyword>
<protein>
    <submittedName>
        <fullName evidence="1">Uncharacterized protein</fullName>
    </submittedName>
</protein>
<sequence>MSRHQAKAQASSSRAASGGFGSGFGGGFGLGTAFGAASSPLSYIAEPPDLSSVSDPNIVVVFKNLAKKDSTTKAKALEDLQAYVSSSGADLEEAVLEAWIAPAEFVNWHRQFKV</sequence>
<evidence type="ECO:0000313" key="1">
    <source>
        <dbReference type="EMBL" id="KAJ9649034.1"/>
    </source>
</evidence>
<name>A0ACC2ZNF1_9PEZI</name>
<accession>A0ACC2ZNF1</accession>
<reference evidence="1" key="1">
    <citation type="submission" date="2022-10" db="EMBL/GenBank/DDBJ databases">
        <title>Culturing micro-colonial fungi from biological soil crusts in the Mojave desert and describing Neophaeococcomyces mojavensis, and introducing the new genera and species Taxawa tesnikishii.</title>
        <authorList>
            <person name="Kurbessoian T."/>
            <person name="Stajich J.E."/>
        </authorList>
    </citation>
    <scope>NUCLEOTIDE SEQUENCE</scope>
    <source>
        <strain evidence="1">JES_115</strain>
    </source>
</reference>
<evidence type="ECO:0000313" key="2">
    <source>
        <dbReference type="Proteomes" id="UP001172680"/>
    </source>
</evidence>
<dbReference type="EMBL" id="JAPDRP010000002">
    <property type="protein sequence ID" value="KAJ9649034.1"/>
    <property type="molecule type" value="Genomic_DNA"/>
</dbReference>
<proteinExistence type="predicted"/>
<comment type="caution">
    <text evidence="1">The sequence shown here is derived from an EMBL/GenBank/DDBJ whole genome shotgun (WGS) entry which is preliminary data.</text>
</comment>